<gene>
    <name evidence="1" type="ORF">SD71_06545</name>
</gene>
<organism evidence="1 2">
    <name type="scientific">Cohnella kolymensis</name>
    <dbReference type="NCBI Taxonomy" id="1590652"/>
    <lineage>
        <taxon>Bacteria</taxon>
        <taxon>Bacillati</taxon>
        <taxon>Bacillota</taxon>
        <taxon>Bacilli</taxon>
        <taxon>Bacillales</taxon>
        <taxon>Paenibacillaceae</taxon>
        <taxon>Cohnella</taxon>
    </lineage>
</organism>
<sequence length="104" mass="11504">MLFQGSFKKVITVKSKKTEMVLHERDRGQKESIERTSCTSGIVDIRDPTHKASCMKGIVAISEVAGTSDVHEQTVQEEAHCLALLFYLSDCLHILKASANADKL</sequence>
<keyword evidence="2" id="KW-1185">Reference proteome</keyword>
<dbReference type="Proteomes" id="UP000054526">
    <property type="component" value="Unassembled WGS sequence"/>
</dbReference>
<dbReference type="EMBL" id="JXAL01000006">
    <property type="protein sequence ID" value="KIL36660.1"/>
    <property type="molecule type" value="Genomic_DNA"/>
</dbReference>
<accession>A0ABR5A6E8</accession>
<comment type="caution">
    <text evidence="1">The sequence shown here is derived from an EMBL/GenBank/DDBJ whole genome shotgun (WGS) entry which is preliminary data.</text>
</comment>
<reference evidence="1 2" key="1">
    <citation type="submission" date="2014-12" db="EMBL/GenBank/DDBJ databases">
        <title>Draft genome sequence of Cohnella kolymensis strain B-2846.</title>
        <authorList>
            <person name="Karlyshev A.V."/>
            <person name="Kudryashova E.B."/>
        </authorList>
    </citation>
    <scope>NUCLEOTIDE SEQUENCE [LARGE SCALE GENOMIC DNA]</scope>
    <source>
        <strain evidence="1 2">VKM B-2846</strain>
    </source>
</reference>
<proteinExistence type="predicted"/>
<name>A0ABR5A6E8_9BACL</name>
<evidence type="ECO:0000313" key="2">
    <source>
        <dbReference type="Proteomes" id="UP000054526"/>
    </source>
</evidence>
<evidence type="ECO:0000313" key="1">
    <source>
        <dbReference type="EMBL" id="KIL36660.1"/>
    </source>
</evidence>
<protein>
    <submittedName>
        <fullName evidence="1">Uncharacterized protein</fullName>
    </submittedName>
</protein>